<sequence length="73" mass="8435">MKLSPKSPEKVCRAIERLGFINIRIKGSHYFFRHPDGRTTVVPYHKGEDISVGLIAKIIKDCEVSKEEFYELL</sequence>
<dbReference type="Pfam" id="PF07927">
    <property type="entry name" value="HicA_toxin"/>
    <property type="match status" value="1"/>
</dbReference>
<dbReference type="EMBL" id="CP096115">
    <property type="protein sequence ID" value="UUX93383.1"/>
    <property type="molecule type" value="Genomic_DNA"/>
</dbReference>
<dbReference type="GO" id="GO:0004519">
    <property type="term" value="F:endonuclease activity"/>
    <property type="evidence" value="ECO:0007669"/>
    <property type="project" value="UniProtKB-KW"/>
</dbReference>
<keyword evidence="4" id="KW-0378">Hydrolase</keyword>
<dbReference type="InterPro" id="IPR012933">
    <property type="entry name" value="HicA_mRNA_interferase"/>
</dbReference>
<keyword evidence="3" id="KW-0255">Endonuclease</keyword>
<keyword evidence="2" id="KW-0540">Nuclease</keyword>
<evidence type="ECO:0000256" key="2">
    <source>
        <dbReference type="ARBA" id="ARBA00022722"/>
    </source>
</evidence>
<dbReference type="Gene3D" id="3.30.920.30">
    <property type="entry name" value="Hypothetical protein"/>
    <property type="match status" value="1"/>
</dbReference>
<evidence type="ECO:0000256" key="1">
    <source>
        <dbReference type="ARBA" id="ARBA00022649"/>
    </source>
</evidence>
<dbReference type="RefSeq" id="WP_257743522.1">
    <property type="nucleotide sequence ID" value="NZ_CP096115.1"/>
</dbReference>
<keyword evidence="5" id="KW-0694">RNA-binding</keyword>
<dbReference type="GO" id="GO:0003729">
    <property type="term" value="F:mRNA binding"/>
    <property type="evidence" value="ECO:0007669"/>
    <property type="project" value="InterPro"/>
</dbReference>
<dbReference type="AlphaFoldDB" id="A0A9E7PNA3"/>
<dbReference type="KEGG" id="mend:L6E24_04455"/>
<evidence type="ECO:0000256" key="6">
    <source>
        <dbReference type="ARBA" id="ARBA00023016"/>
    </source>
</evidence>
<evidence type="ECO:0000256" key="3">
    <source>
        <dbReference type="ARBA" id="ARBA00022759"/>
    </source>
</evidence>
<dbReference type="SUPFAM" id="SSF54786">
    <property type="entry name" value="YcfA/nrd intein domain"/>
    <property type="match status" value="1"/>
</dbReference>
<evidence type="ECO:0000313" key="7">
    <source>
        <dbReference type="EMBL" id="UUX93383.1"/>
    </source>
</evidence>
<dbReference type="GeneID" id="74306921"/>
<dbReference type="Proteomes" id="UP001060368">
    <property type="component" value="Chromosome"/>
</dbReference>
<keyword evidence="8" id="KW-1185">Reference proteome</keyword>
<dbReference type="InterPro" id="IPR038570">
    <property type="entry name" value="HicA_sf"/>
</dbReference>
<evidence type="ECO:0000256" key="4">
    <source>
        <dbReference type="ARBA" id="ARBA00022801"/>
    </source>
</evidence>
<dbReference type="PANTHER" id="PTHR34873">
    <property type="entry name" value="SSR1766 PROTEIN"/>
    <property type="match status" value="1"/>
</dbReference>
<evidence type="ECO:0000256" key="5">
    <source>
        <dbReference type="ARBA" id="ARBA00022884"/>
    </source>
</evidence>
<name>A0A9E7PNA3_9EURY</name>
<keyword evidence="1" id="KW-1277">Toxin-antitoxin system</keyword>
<keyword evidence="6" id="KW-0346">Stress response</keyword>
<dbReference type="GO" id="GO:0016787">
    <property type="term" value="F:hydrolase activity"/>
    <property type="evidence" value="ECO:0007669"/>
    <property type="project" value="UniProtKB-KW"/>
</dbReference>
<protein>
    <submittedName>
        <fullName evidence="7">Type II toxin-antitoxin system HicA family toxin</fullName>
    </submittedName>
</protein>
<proteinExistence type="predicted"/>
<evidence type="ECO:0000313" key="8">
    <source>
        <dbReference type="Proteomes" id="UP001060368"/>
    </source>
</evidence>
<dbReference type="PANTHER" id="PTHR34873:SF3">
    <property type="entry name" value="ADDICTION MODULE TOXIN, HICA FAMILY"/>
    <property type="match status" value="1"/>
</dbReference>
<gene>
    <name evidence="7" type="ORF">L6E24_04455</name>
</gene>
<organism evidence="7 8">
    <name type="scientific">Methanoplanus endosymbiosus</name>
    <dbReference type="NCBI Taxonomy" id="33865"/>
    <lineage>
        <taxon>Archaea</taxon>
        <taxon>Methanobacteriati</taxon>
        <taxon>Methanobacteriota</taxon>
        <taxon>Stenosarchaea group</taxon>
        <taxon>Methanomicrobia</taxon>
        <taxon>Methanomicrobiales</taxon>
        <taxon>Methanomicrobiaceae</taxon>
        <taxon>Methanoplanus</taxon>
    </lineage>
</organism>
<reference evidence="7" key="1">
    <citation type="submission" date="2022-04" db="EMBL/GenBank/DDBJ databases">
        <title>Complete genome of Methanoplanus endosymbiosus DSM 3599.</title>
        <authorList>
            <person name="Chen S.-C."/>
            <person name="You Y.-T."/>
            <person name="Zhou Y.-Z."/>
            <person name="Lai M.-C."/>
        </authorList>
    </citation>
    <scope>NUCLEOTIDE SEQUENCE</scope>
    <source>
        <strain evidence="7">DSM 3599</strain>
    </source>
</reference>
<accession>A0A9E7PNA3</accession>